<evidence type="ECO:0000256" key="2">
    <source>
        <dbReference type="ARBA" id="ARBA00022497"/>
    </source>
</evidence>
<evidence type="ECO:0000256" key="3">
    <source>
        <dbReference type="ARBA" id="ARBA00022561"/>
    </source>
</evidence>
<evidence type="ECO:0000256" key="4">
    <source>
        <dbReference type="ARBA" id="ARBA00022844"/>
    </source>
</evidence>
<reference evidence="11 12" key="1">
    <citation type="journal article" date="2022" name="Arch. Virol.">
        <title>Complete genome sequence of a novel cytorhabdovirus infecting elderberry (Sambucus nigra L.) in the Czech Republic.</title>
        <authorList>
            <person name="Safarova D."/>
            <person name="Candresse T."/>
            <person name="Navratil M."/>
        </authorList>
    </citation>
    <scope>NUCLEOTIDE SEQUENCE [LARGE SCALE GENOMIC DNA]</scope>
    <source>
        <strain evidence="11">B15</strain>
    </source>
</reference>
<evidence type="ECO:0000256" key="7">
    <source>
        <dbReference type="ARBA" id="ARBA00023274"/>
    </source>
</evidence>
<evidence type="ECO:0000313" key="11">
    <source>
        <dbReference type="EMBL" id="UQU68812.1"/>
    </source>
</evidence>
<protein>
    <recommendedName>
        <fullName evidence="1 9">Nucleoprotein</fullName>
        <shortName evidence="9">NP</shortName>
        <shortName evidence="9">Protein N</shortName>
    </recommendedName>
    <alternativeName>
        <fullName evidence="8 9">Nucleocapsid protein</fullName>
    </alternativeName>
</protein>
<dbReference type="GO" id="GO:0019029">
    <property type="term" value="C:helical viral capsid"/>
    <property type="evidence" value="ECO:0007669"/>
    <property type="project" value="UniProtKB-UniRule"/>
</dbReference>
<name>A0AAE9HVK3_9RHAB</name>
<dbReference type="GO" id="GO:0003723">
    <property type="term" value="F:RNA binding"/>
    <property type="evidence" value="ECO:0007669"/>
    <property type="project" value="UniProtKB-UniRule"/>
</dbReference>
<feature type="region of interest" description="Disordered" evidence="10">
    <location>
        <begin position="1"/>
        <end position="25"/>
    </location>
</feature>
<evidence type="ECO:0000256" key="10">
    <source>
        <dbReference type="SAM" id="MobiDB-lite"/>
    </source>
</evidence>
<dbReference type="Pfam" id="PF03216">
    <property type="entry name" value="Rhabdo_ncap_2"/>
    <property type="match status" value="1"/>
</dbReference>
<comment type="subunit">
    <text evidence="9">Homomultimerizes to form the nucleocapsid. Binds to viral genomic RNA.</text>
</comment>
<keyword evidence="4 9" id="KW-0946">Virion</keyword>
<evidence type="ECO:0000256" key="9">
    <source>
        <dbReference type="RuleBase" id="RU369108"/>
    </source>
</evidence>
<keyword evidence="12" id="KW-1185">Reference proteome</keyword>
<keyword evidence="5 9" id="KW-0694">RNA-binding</keyword>
<dbReference type="InterPro" id="IPR004902">
    <property type="entry name" value="Rhabdo_ncap_2"/>
</dbReference>
<keyword evidence="2 9" id="KW-1139">Helical capsid protein</keyword>
<keyword evidence="6 9" id="KW-0543">Viral nucleoprotein</keyword>
<comment type="subcellular location">
    <subcellularLocation>
        <location evidence="9">Virion</location>
    </subcellularLocation>
    <subcellularLocation>
        <location evidence="9">Host cytoplasm</location>
    </subcellularLocation>
</comment>
<comment type="function">
    <text evidence="9">Encapsidates the genome, protecting it from nucleases. The encapsidated genomic RNA is termed the nucleocapsid (NC) and serves as template for viral transcription and replication.</text>
</comment>
<dbReference type="EMBL" id="OM523356">
    <property type="protein sequence ID" value="UQU68812.1"/>
    <property type="molecule type" value="Viral_cRNA"/>
</dbReference>
<keyword evidence="7 9" id="KW-0687">Ribonucleoprotein</keyword>
<sequence length="451" mass="49560">MSLKDRLKAAASHNNMTTKDPEPAAPQAAAAIIKKKQGGNAGLFSKVRNMTTPGKAIPKVWSNDELSKIPIYSLRALDTTEAVLLGNQMMGMLLGNTASRDLIDILLFLAVSLRDPNNTANLLLTAPTEGFGLKTVLGKPTVTGQASEPAGEPPTESSVKAPAPGSFAARLAARSQQKDATKIVSSATAGVQPIRTAGISGDNQAAIYSFVAAFILRAHSRQPDSLIESLPRMIERCASWYDGAEIMLEHLVIDRIMVDSLKNLLARREEVMSTWVMWVAYNENEVNMNKNNMGMMSYLAGQIYQYTGLHAVVQILAIQQVTQAPMDELLGELNHRSTRQPLLALYDMLQHHELVKEKPGRKTYFRYARIWDSGYFHELQSKQCPDLVYVAAKILKEVSPTGARSDPTKIYAIQDIGDTKREFLDRVANNIAQWLVKADDDTGDSGASWSM</sequence>
<keyword evidence="3 9" id="KW-0167">Capsid protein</keyword>
<dbReference type="Proteomes" id="UP001261468">
    <property type="component" value="Segment"/>
</dbReference>
<evidence type="ECO:0000313" key="12">
    <source>
        <dbReference type="Proteomes" id="UP001261468"/>
    </source>
</evidence>
<proteinExistence type="inferred from homology"/>
<gene>
    <name evidence="11" type="primary">N</name>
</gene>
<evidence type="ECO:0000256" key="5">
    <source>
        <dbReference type="ARBA" id="ARBA00022884"/>
    </source>
</evidence>
<comment type="similarity">
    <text evidence="9">Belongs to the cytorhabdovirus nucleocapsid protein family.</text>
</comment>
<organism evidence="11 12">
    <name type="scientific">Sambucus cytorhabdovirus</name>
    <dbReference type="NCBI Taxonomy" id="2944624"/>
    <lineage>
        <taxon>Viruses</taxon>
        <taxon>Riboviria</taxon>
        <taxon>Orthornavirae</taxon>
        <taxon>Negarnaviricota</taxon>
        <taxon>Haploviricotina</taxon>
        <taxon>Monjiviricetes</taxon>
        <taxon>Mononegavirales</taxon>
        <taxon>Rhabdoviridae</taxon>
        <taxon>Betarhabdovirinae</taxon>
    </lineage>
</organism>
<evidence type="ECO:0000256" key="6">
    <source>
        <dbReference type="ARBA" id="ARBA00023086"/>
    </source>
</evidence>
<feature type="region of interest" description="Disordered" evidence="10">
    <location>
        <begin position="142"/>
        <end position="162"/>
    </location>
</feature>
<dbReference type="GO" id="GO:1990904">
    <property type="term" value="C:ribonucleoprotein complex"/>
    <property type="evidence" value="ECO:0007669"/>
    <property type="project" value="UniProtKB-UniRule"/>
</dbReference>
<evidence type="ECO:0000256" key="8">
    <source>
        <dbReference type="ARBA" id="ARBA00033344"/>
    </source>
</evidence>
<dbReference type="GO" id="GO:0030430">
    <property type="term" value="C:host cell cytoplasm"/>
    <property type="evidence" value="ECO:0007669"/>
    <property type="project" value="UniProtKB-SubCell"/>
</dbReference>
<dbReference type="GO" id="GO:0019013">
    <property type="term" value="C:viral nucleocapsid"/>
    <property type="evidence" value="ECO:0007669"/>
    <property type="project" value="UniProtKB-UniRule"/>
</dbReference>
<evidence type="ECO:0000256" key="1">
    <source>
        <dbReference type="ARBA" id="ARBA00014389"/>
    </source>
</evidence>
<accession>A0AAE9HVK3</accession>
<keyword evidence="9" id="KW-1035">Host cytoplasm</keyword>